<evidence type="ECO:0008006" key="3">
    <source>
        <dbReference type="Google" id="ProtNLM"/>
    </source>
</evidence>
<proteinExistence type="predicted"/>
<organism evidence="1 2">
    <name type="scientific">Mesorhizobium escarrei</name>
    <dbReference type="NCBI Taxonomy" id="666018"/>
    <lineage>
        <taxon>Bacteria</taxon>
        <taxon>Pseudomonadati</taxon>
        <taxon>Pseudomonadota</taxon>
        <taxon>Alphaproteobacteria</taxon>
        <taxon>Hyphomicrobiales</taxon>
        <taxon>Phyllobacteriaceae</taxon>
        <taxon>Mesorhizobium</taxon>
    </lineage>
</organism>
<dbReference type="Proteomes" id="UP001153050">
    <property type="component" value="Unassembled WGS sequence"/>
</dbReference>
<name>A0ABN8JZQ5_9HYPH</name>
<evidence type="ECO:0000313" key="2">
    <source>
        <dbReference type="Proteomes" id="UP001153050"/>
    </source>
</evidence>
<dbReference type="EMBL" id="CAKXZT010000126">
    <property type="protein sequence ID" value="CAH2402367.1"/>
    <property type="molecule type" value="Genomic_DNA"/>
</dbReference>
<sequence>MLLDLPPEEAHRLRIEILAIIAAVKVMCARGDDFPTIRNFVRTRCQQNEMDWKRERGI</sequence>
<accession>A0ABN8JZQ5</accession>
<evidence type="ECO:0000313" key="1">
    <source>
        <dbReference type="EMBL" id="CAH2402367.1"/>
    </source>
</evidence>
<protein>
    <recommendedName>
        <fullName evidence="3">Transposase</fullName>
    </recommendedName>
</protein>
<keyword evidence="2" id="KW-1185">Reference proteome</keyword>
<comment type="caution">
    <text evidence="1">The sequence shown here is derived from an EMBL/GenBank/DDBJ whole genome shotgun (WGS) entry which is preliminary data.</text>
</comment>
<reference evidence="1 2" key="1">
    <citation type="submission" date="2022-03" db="EMBL/GenBank/DDBJ databases">
        <authorList>
            <person name="Brunel B."/>
        </authorList>
    </citation>
    <scope>NUCLEOTIDE SEQUENCE [LARGE SCALE GENOMIC DNA]</scope>
    <source>
        <strain evidence="1">STM5069sample</strain>
    </source>
</reference>
<gene>
    <name evidence="1" type="ORF">MES5069_310103</name>
</gene>